<accession>A0A917RC01</accession>
<evidence type="ECO:0008006" key="3">
    <source>
        <dbReference type="Google" id="ProtNLM"/>
    </source>
</evidence>
<proteinExistence type="predicted"/>
<dbReference type="Proteomes" id="UP000637788">
    <property type="component" value="Unassembled WGS sequence"/>
</dbReference>
<comment type="caution">
    <text evidence="1">The sequence shown here is derived from an EMBL/GenBank/DDBJ whole genome shotgun (WGS) entry which is preliminary data.</text>
</comment>
<name>A0A917RC01_9ACTN</name>
<evidence type="ECO:0000313" key="2">
    <source>
        <dbReference type="Proteomes" id="UP000637788"/>
    </source>
</evidence>
<organism evidence="1 2">
    <name type="scientific">Streptomyces flaveus</name>
    <dbReference type="NCBI Taxonomy" id="66370"/>
    <lineage>
        <taxon>Bacteria</taxon>
        <taxon>Bacillati</taxon>
        <taxon>Actinomycetota</taxon>
        <taxon>Actinomycetes</taxon>
        <taxon>Kitasatosporales</taxon>
        <taxon>Streptomycetaceae</taxon>
        <taxon>Streptomyces</taxon>
        <taxon>Streptomyces aurantiacus group</taxon>
    </lineage>
</organism>
<gene>
    <name evidence="1" type="ORF">GCM10010094_71890</name>
</gene>
<protein>
    <recommendedName>
        <fullName evidence="3">Mucin-2</fullName>
    </recommendedName>
</protein>
<evidence type="ECO:0000313" key="1">
    <source>
        <dbReference type="EMBL" id="GGL00834.1"/>
    </source>
</evidence>
<dbReference type="RefSeq" id="WP_189325928.1">
    <property type="nucleotide sequence ID" value="NZ_BMPQ01000026.1"/>
</dbReference>
<sequence length="402" mass="41366">MGDEKNRVINPQDLEHLAKLLDGRGGLEDKIAEAFTRASTLGVSGKLGPIKPMRTWVATTAPDMRRRASLIRAASGDPFGGLMWAGFSSEELKGKKIPPETLLVANAAVTDGGDTGWLDRKDGESLDDWIVRIQGDAVGKIAGNPEFGKAVSGYIEGTANLAAFFTSAGVGVMGTIKIAKYLKNSKIPNIPISEKALHSPGTFASKLVNNNWYRLSSVPRVGSYFSSAPPGLVTALTGSDEAAMLGGHMKNGTFFMPSASQANLLTVAKNGGIGSAARAAGWMRGAGVVGSAAATAWGVANLATTDPVAAIKKDPAGYASDVAGTAFNGSLTLALIAPSPVTWGIAAGTGLVYAGTLIWDNADKIAAGASTAKEWVGNAAEKTGEAISDGAKEVGNFLNPFD</sequence>
<reference evidence="1" key="1">
    <citation type="journal article" date="2014" name="Int. J. Syst. Evol. Microbiol.">
        <title>Complete genome sequence of Corynebacterium casei LMG S-19264T (=DSM 44701T), isolated from a smear-ripened cheese.</title>
        <authorList>
            <consortium name="US DOE Joint Genome Institute (JGI-PGF)"/>
            <person name="Walter F."/>
            <person name="Albersmeier A."/>
            <person name="Kalinowski J."/>
            <person name="Ruckert C."/>
        </authorList>
    </citation>
    <scope>NUCLEOTIDE SEQUENCE</scope>
    <source>
        <strain evidence="1">JCM 3035</strain>
    </source>
</reference>
<dbReference type="AlphaFoldDB" id="A0A917RC01"/>
<dbReference type="EMBL" id="BMPQ01000026">
    <property type="protein sequence ID" value="GGL00834.1"/>
    <property type="molecule type" value="Genomic_DNA"/>
</dbReference>
<keyword evidence="2" id="KW-1185">Reference proteome</keyword>
<reference evidence="1" key="2">
    <citation type="submission" date="2020-09" db="EMBL/GenBank/DDBJ databases">
        <authorList>
            <person name="Sun Q."/>
            <person name="Ohkuma M."/>
        </authorList>
    </citation>
    <scope>NUCLEOTIDE SEQUENCE</scope>
    <source>
        <strain evidence="1">JCM 3035</strain>
    </source>
</reference>